<dbReference type="GO" id="GO:0005634">
    <property type="term" value="C:nucleus"/>
    <property type="evidence" value="ECO:0007669"/>
    <property type="project" value="InterPro"/>
</dbReference>
<dbReference type="InterPro" id="IPR048344">
    <property type="entry name" value="Zw10_middle"/>
</dbReference>
<evidence type="ECO:0000256" key="5">
    <source>
        <dbReference type="ARBA" id="ARBA00022448"/>
    </source>
</evidence>
<comment type="similarity">
    <text evidence="4">Belongs to the ZW10 family.</text>
</comment>
<sequence>MASFVTEVLAHSGRLEKEDLCTRISRLTQRVEEIKGEVCSMISKKYSEFLPSMQSAQDLVTQVDKLSDDIDLLKSRIESEVRRDLHVSTAEFTDLKQQLERDSVVLSLLRQLHEFSTAIEDYNCALAEKKYVTAAQRLEEAQICLKLLKSRKCFDLKILKSLSMELTIQKQNILYHLGEEWQKLIVWKFPPSKDISNLESCLQTELHLCAEQSQKEEKTPVPPISSVLLAFSLLGELHTKLKSFGQMLLKYILRPLASCPSLFAVIESQPNIIIIRFESVMTDLEHPSPSEVFAKIRLVLEVVQKQLLDLPLVADVENEKTCKIVLAEMLGDVIWEDLSECLIKNCLVYSIPTNSSKLQQYEEIIQSTEEFENALKEMRFLKGNTTDLLKYARNINSHFANKKCQDVIVAARNLMTSEIHNTVKVTPASKISVPDLPSPAEGDKLQVQKVSTTQYNEVMNLEPENTLDQHSFSLPTCRISESVKKLMELAYQTLLEATTSSDQWENLQKLPQLAAIHLNNCMYIAHHLLTLGHQFRLRLAPILCDGTTTFVDLVPGFRRLGTECFLAQMRAQKGELLERLSSARNFSNMDDEDNYSAASKAVRQVLHQLKRLGIVWQDVLPVNIYCKAMGTLLSTTISEIIGRITALEDISTEDGDRLYSLCKTVMDEGPQVFAPLSEENKNKKYQEEVPVYVPKWMPFKELMIMLQASLQEIGDRWADGKGPLAAAFSSSEVKALIRALFQNTERRAAALAKIK</sequence>
<dbReference type="GO" id="GO:0005819">
    <property type="term" value="C:spindle"/>
    <property type="evidence" value="ECO:0007669"/>
    <property type="project" value="UniProtKB-SubCell"/>
</dbReference>
<evidence type="ECO:0000256" key="9">
    <source>
        <dbReference type="ARBA" id="ARBA00022618"/>
    </source>
</evidence>
<name>A0A8C6C2R8_MONMO</name>
<evidence type="ECO:0000256" key="4">
    <source>
        <dbReference type="ARBA" id="ARBA00006245"/>
    </source>
</evidence>
<dbReference type="InterPro" id="IPR009361">
    <property type="entry name" value="Zw10_N"/>
</dbReference>
<comment type="subunit">
    <text evidence="21">Interacts with NBAS and KNTC1/ROD; the interactions are mutually exclusive and indicative for its association in two different vesicle tethering complexes. Component of the RZZ complex composed of KNTC1/ROD, ZW10 and ZWILCH. Component of the NRZ complex composed of NBAS, ZW10 and RINT1/TIP20L; NRZ associates with SNAREs STX18, USE1L, BNIP1/SEC20L and SEC22B (the assembly has been described as syntaxin 18 complex). Interacts directly with RINT1/TIP20L bound to BNIP1/SEC20L. Interacts with C19orf25 and ZWINT. Interacts with ZFYVE1. Interacts with RAB18 and this interaction is enhanced in the presence of ZFYVE1.</text>
</comment>
<feature type="domain" description="Centromere/kinetochore protein zw10 N-terminal" evidence="24">
    <location>
        <begin position="27"/>
        <end position="119"/>
    </location>
</feature>
<evidence type="ECO:0000256" key="11">
    <source>
        <dbReference type="ARBA" id="ARBA00022824"/>
    </source>
</evidence>
<dbReference type="PANTHER" id="PTHR12205:SF0">
    <property type="entry name" value="CENTROMERE_KINETOCHORE PROTEIN ZW10 HOMOLOG"/>
    <property type="match status" value="1"/>
</dbReference>
<evidence type="ECO:0000313" key="28">
    <source>
        <dbReference type="Ensembl" id="ENSMMNP00015025373.1"/>
    </source>
</evidence>
<feature type="domain" description="Centromere/kinetochore protein zw10 C-terminal" evidence="26">
    <location>
        <begin position="472"/>
        <end position="503"/>
    </location>
</feature>
<evidence type="ECO:0000256" key="15">
    <source>
        <dbReference type="ARBA" id="ARBA00022990"/>
    </source>
</evidence>
<dbReference type="Pfam" id="PF06248">
    <property type="entry name" value="Zw10_N"/>
    <property type="match status" value="1"/>
</dbReference>
<evidence type="ECO:0000259" key="27">
    <source>
        <dbReference type="Pfam" id="PF22766"/>
    </source>
</evidence>
<dbReference type="GO" id="GO:0006888">
    <property type="term" value="P:endoplasmic reticulum to Golgi vesicle-mediated transport"/>
    <property type="evidence" value="ECO:0007669"/>
    <property type="project" value="TreeGrafter"/>
</dbReference>
<keyword evidence="10" id="KW-0498">Mitosis</keyword>
<evidence type="ECO:0000256" key="13">
    <source>
        <dbReference type="ARBA" id="ARBA00022892"/>
    </source>
</evidence>
<keyword evidence="19" id="KW-0131">Cell cycle</keyword>
<feature type="coiled-coil region" evidence="23">
    <location>
        <begin position="17"/>
        <end position="83"/>
    </location>
</feature>
<proteinExistence type="inferred from homology"/>
<evidence type="ECO:0000256" key="19">
    <source>
        <dbReference type="ARBA" id="ARBA00023306"/>
    </source>
</evidence>
<feature type="domain" description="Centromere/kinetochore protein zw10 C-terminal" evidence="26">
    <location>
        <begin position="505"/>
        <end position="578"/>
    </location>
</feature>
<keyword evidence="14" id="KW-0653">Protein transport</keyword>
<dbReference type="GO" id="GO:0007094">
    <property type="term" value="P:mitotic spindle assembly checkpoint signaling"/>
    <property type="evidence" value="ECO:0007669"/>
    <property type="project" value="TreeGrafter"/>
</dbReference>
<protein>
    <recommendedName>
        <fullName evidence="22">Centromere/kinetochore protein zw10 homolog</fullName>
    </recommendedName>
</protein>
<dbReference type="GO" id="GO:0005789">
    <property type="term" value="C:endoplasmic reticulum membrane"/>
    <property type="evidence" value="ECO:0007669"/>
    <property type="project" value="UniProtKB-SubCell"/>
</dbReference>
<keyword evidence="18" id="KW-0206">Cytoskeleton</keyword>
<evidence type="ECO:0000256" key="2">
    <source>
        <dbReference type="ARBA" id="ARBA00004406"/>
    </source>
</evidence>
<dbReference type="PANTHER" id="PTHR12205">
    <property type="entry name" value="CENTROMERE/KINETOCHORE PROTEIN ZW10"/>
    <property type="match status" value="1"/>
</dbReference>
<evidence type="ECO:0000256" key="16">
    <source>
        <dbReference type="ARBA" id="ARBA00023054"/>
    </source>
</evidence>
<keyword evidence="20" id="KW-0137">Centromere</keyword>
<evidence type="ECO:0000256" key="14">
    <source>
        <dbReference type="ARBA" id="ARBA00022927"/>
    </source>
</evidence>
<accession>A0A8C6C2R8</accession>
<keyword evidence="6" id="KW-0158">Chromosome</keyword>
<keyword evidence="17" id="KW-0472">Membrane</keyword>
<evidence type="ECO:0000256" key="6">
    <source>
        <dbReference type="ARBA" id="ARBA00022454"/>
    </source>
</evidence>
<reference evidence="28" key="1">
    <citation type="submission" date="2025-08" db="UniProtKB">
        <authorList>
            <consortium name="Ensembl"/>
        </authorList>
    </citation>
    <scope>IDENTIFICATION</scope>
</reference>
<gene>
    <name evidence="28" type="primary">ZW10</name>
</gene>
<dbReference type="Gene3D" id="1.10.357.150">
    <property type="match status" value="1"/>
</dbReference>
<feature type="domain" description="ZW10 C-terminal helical" evidence="27">
    <location>
        <begin position="600"/>
        <end position="754"/>
    </location>
</feature>
<dbReference type="InterPro" id="IPR055148">
    <property type="entry name" value="ZW10_C_2"/>
</dbReference>
<evidence type="ECO:0000256" key="23">
    <source>
        <dbReference type="SAM" id="Coils"/>
    </source>
</evidence>
<keyword evidence="13" id="KW-0931">ER-Golgi transport</keyword>
<evidence type="ECO:0000256" key="7">
    <source>
        <dbReference type="ARBA" id="ARBA00022490"/>
    </source>
</evidence>
<keyword evidence="5" id="KW-0813">Transport</keyword>
<keyword evidence="9" id="KW-0132">Cell division</keyword>
<evidence type="ECO:0000256" key="1">
    <source>
        <dbReference type="ARBA" id="ARBA00004186"/>
    </source>
</evidence>
<dbReference type="GO" id="GO:0051301">
    <property type="term" value="P:cell division"/>
    <property type="evidence" value="ECO:0007669"/>
    <property type="project" value="UniProtKB-KW"/>
</dbReference>
<keyword evidence="16 23" id="KW-0175">Coiled coil</keyword>
<keyword evidence="7" id="KW-0963">Cytoplasm</keyword>
<keyword evidence="11" id="KW-0256">Endoplasmic reticulum</keyword>
<evidence type="ECO:0000256" key="3">
    <source>
        <dbReference type="ARBA" id="ARBA00004629"/>
    </source>
</evidence>
<dbReference type="GeneID" id="114887770"/>
<keyword evidence="29" id="KW-1185">Reference proteome</keyword>
<evidence type="ECO:0000256" key="21">
    <source>
        <dbReference type="ARBA" id="ARBA00065852"/>
    </source>
</evidence>
<keyword evidence="12" id="KW-0995">Kinetochore</keyword>
<evidence type="ECO:0000256" key="20">
    <source>
        <dbReference type="ARBA" id="ARBA00023328"/>
    </source>
</evidence>
<dbReference type="InterPro" id="IPR048343">
    <property type="entry name" value="ZW10_C"/>
</dbReference>
<dbReference type="Pfam" id="PF20665">
    <property type="entry name" value="Zw10_middle"/>
    <property type="match status" value="1"/>
</dbReference>
<evidence type="ECO:0000259" key="24">
    <source>
        <dbReference type="Pfam" id="PF06248"/>
    </source>
</evidence>
<dbReference type="FunFam" id="1.10.357.150:FF:000001">
    <property type="entry name" value="centromere/kinetochore protein zw10 homolog"/>
    <property type="match status" value="1"/>
</dbReference>
<dbReference type="Pfam" id="PF20666">
    <property type="entry name" value="ZW10_C"/>
    <property type="match status" value="2"/>
</dbReference>
<dbReference type="Pfam" id="PF22766">
    <property type="entry name" value="ZW10_C2"/>
    <property type="match status" value="1"/>
</dbReference>
<dbReference type="Ensembl" id="ENSMMNT00015027900.1">
    <property type="protein sequence ID" value="ENSMMNP00015025373.1"/>
    <property type="gene ID" value="ENSMMNG00015018560.1"/>
</dbReference>
<dbReference type="InterPro" id="IPR046362">
    <property type="entry name" value="Zw10/DSL1_C_sf"/>
</dbReference>
<dbReference type="AlphaFoldDB" id="A0A8C6C2R8"/>
<reference evidence="28" key="2">
    <citation type="submission" date="2025-09" db="UniProtKB">
        <authorList>
            <consortium name="Ensembl"/>
        </authorList>
    </citation>
    <scope>IDENTIFICATION</scope>
</reference>
<evidence type="ECO:0000256" key="12">
    <source>
        <dbReference type="ARBA" id="ARBA00022838"/>
    </source>
</evidence>
<evidence type="ECO:0000256" key="8">
    <source>
        <dbReference type="ARBA" id="ARBA00022553"/>
    </source>
</evidence>
<evidence type="ECO:0000313" key="29">
    <source>
        <dbReference type="Proteomes" id="UP000694561"/>
    </source>
</evidence>
<evidence type="ECO:0000256" key="17">
    <source>
        <dbReference type="ARBA" id="ARBA00023136"/>
    </source>
</evidence>
<organism evidence="28 29">
    <name type="scientific">Monodon monoceros</name>
    <name type="common">Narwhal</name>
    <name type="synonym">Ceratodon monodon</name>
    <dbReference type="NCBI Taxonomy" id="40151"/>
    <lineage>
        <taxon>Eukaryota</taxon>
        <taxon>Metazoa</taxon>
        <taxon>Chordata</taxon>
        <taxon>Craniata</taxon>
        <taxon>Vertebrata</taxon>
        <taxon>Euteleostomi</taxon>
        <taxon>Mammalia</taxon>
        <taxon>Eutheria</taxon>
        <taxon>Laurasiatheria</taxon>
        <taxon>Artiodactyla</taxon>
        <taxon>Whippomorpha</taxon>
        <taxon>Cetacea</taxon>
        <taxon>Odontoceti</taxon>
        <taxon>Monodontidae</taxon>
        <taxon>Monodon</taxon>
    </lineage>
</organism>
<evidence type="ECO:0000256" key="18">
    <source>
        <dbReference type="ARBA" id="ARBA00023212"/>
    </source>
</evidence>
<keyword evidence="8" id="KW-0597">Phosphoprotein</keyword>
<comment type="subcellular location">
    <subcellularLocation>
        <location evidence="3">Chromosome</location>
        <location evidence="3">Centromere</location>
        <location evidence="3">Kinetochore</location>
    </subcellularLocation>
    <subcellularLocation>
        <location evidence="1">Cytoplasm</location>
        <location evidence="1">Cytoskeleton</location>
        <location evidence="1">Spindle</location>
    </subcellularLocation>
    <subcellularLocation>
        <location evidence="2">Endoplasmic reticulum membrane</location>
        <topology evidence="2">Peripheral membrane protein</topology>
    </subcellularLocation>
</comment>
<dbReference type="GO" id="GO:0015031">
    <property type="term" value="P:protein transport"/>
    <property type="evidence" value="ECO:0007669"/>
    <property type="project" value="UniProtKB-KW"/>
</dbReference>
<keyword evidence="15" id="KW-0007">Acetylation</keyword>
<dbReference type="CTD" id="9183"/>
<dbReference type="GO" id="GO:1990423">
    <property type="term" value="C:RZZ complex"/>
    <property type="evidence" value="ECO:0007669"/>
    <property type="project" value="TreeGrafter"/>
</dbReference>
<evidence type="ECO:0000259" key="25">
    <source>
        <dbReference type="Pfam" id="PF20665"/>
    </source>
</evidence>
<evidence type="ECO:0000256" key="10">
    <source>
        <dbReference type="ARBA" id="ARBA00022776"/>
    </source>
</evidence>
<dbReference type="Proteomes" id="UP000694561">
    <property type="component" value="Unplaced"/>
</dbReference>
<evidence type="ECO:0000259" key="26">
    <source>
        <dbReference type="Pfam" id="PF20666"/>
    </source>
</evidence>
<feature type="domain" description="Centromere/kinetochore protein zw10 middle" evidence="25">
    <location>
        <begin position="177"/>
        <end position="415"/>
    </location>
</feature>
<evidence type="ECO:0000256" key="22">
    <source>
        <dbReference type="ARBA" id="ARBA00069312"/>
    </source>
</evidence>
<dbReference type="RefSeq" id="XP_029065455.1">
    <property type="nucleotide sequence ID" value="XM_029209622.1"/>
</dbReference>
<dbReference type="GeneTree" id="ENSGT00390000016427"/>